<comment type="subcellular location">
    <subcellularLocation>
        <location evidence="1 11">Cell outer membrane</location>
        <topology evidence="1 11">Multi-pass membrane protein</topology>
    </subcellularLocation>
</comment>
<dbReference type="InterPro" id="IPR012910">
    <property type="entry name" value="Plug_dom"/>
</dbReference>
<evidence type="ECO:0000256" key="5">
    <source>
        <dbReference type="ARBA" id="ARBA00022692"/>
    </source>
</evidence>
<dbReference type="GO" id="GO:0006826">
    <property type="term" value="P:iron ion transport"/>
    <property type="evidence" value="ECO:0007669"/>
    <property type="project" value="UniProtKB-KW"/>
</dbReference>
<evidence type="ECO:0000256" key="3">
    <source>
        <dbReference type="ARBA" id="ARBA00022452"/>
    </source>
</evidence>
<dbReference type="Pfam" id="PF00593">
    <property type="entry name" value="TonB_dep_Rec_b-barrel"/>
    <property type="match status" value="1"/>
</dbReference>
<keyword evidence="16" id="KW-0675">Receptor</keyword>
<feature type="domain" description="TonB-dependent receptor-like beta-barrel" evidence="14">
    <location>
        <begin position="289"/>
        <end position="736"/>
    </location>
</feature>
<dbReference type="Gene3D" id="2.40.170.20">
    <property type="entry name" value="TonB-dependent receptor, beta-barrel domain"/>
    <property type="match status" value="1"/>
</dbReference>
<accession>A0A420WLW2</accession>
<keyword evidence="8 12" id="KW-0798">TonB box</keyword>
<evidence type="ECO:0000259" key="14">
    <source>
        <dbReference type="Pfam" id="PF00593"/>
    </source>
</evidence>
<organism evidence="16 17">
    <name type="scientific">Litorimonas taeanensis</name>
    <dbReference type="NCBI Taxonomy" id="568099"/>
    <lineage>
        <taxon>Bacteria</taxon>
        <taxon>Pseudomonadati</taxon>
        <taxon>Pseudomonadota</taxon>
        <taxon>Alphaproteobacteria</taxon>
        <taxon>Maricaulales</taxon>
        <taxon>Robiginitomaculaceae</taxon>
    </lineage>
</organism>
<dbReference type="EMBL" id="RBII01000001">
    <property type="protein sequence ID" value="RKQ71969.1"/>
    <property type="molecule type" value="Genomic_DNA"/>
</dbReference>
<keyword evidence="5 11" id="KW-0812">Transmembrane</keyword>
<evidence type="ECO:0000256" key="11">
    <source>
        <dbReference type="PROSITE-ProRule" id="PRU01360"/>
    </source>
</evidence>
<evidence type="ECO:0000256" key="4">
    <source>
        <dbReference type="ARBA" id="ARBA00022496"/>
    </source>
</evidence>
<dbReference type="Proteomes" id="UP000282211">
    <property type="component" value="Unassembled WGS sequence"/>
</dbReference>
<dbReference type="Pfam" id="PF07715">
    <property type="entry name" value="Plug"/>
    <property type="match status" value="1"/>
</dbReference>
<dbReference type="GO" id="GO:0009279">
    <property type="term" value="C:cell outer membrane"/>
    <property type="evidence" value="ECO:0007669"/>
    <property type="project" value="UniProtKB-SubCell"/>
</dbReference>
<keyword evidence="13" id="KW-0732">Signal</keyword>
<feature type="domain" description="TonB-dependent receptor plug" evidence="15">
    <location>
        <begin position="49"/>
        <end position="153"/>
    </location>
</feature>
<feature type="signal peptide" evidence="13">
    <location>
        <begin position="1"/>
        <end position="30"/>
    </location>
</feature>
<keyword evidence="3 11" id="KW-1134">Transmembrane beta strand</keyword>
<protein>
    <submittedName>
        <fullName evidence="16">Outer membrane receptor protein involved in Fe transport</fullName>
    </submittedName>
</protein>
<evidence type="ECO:0000256" key="13">
    <source>
        <dbReference type="SAM" id="SignalP"/>
    </source>
</evidence>
<keyword evidence="17" id="KW-1185">Reference proteome</keyword>
<dbReference type="PANTHER" id="PTHR32552:SF81">
    <property type="entry name" value="TONB-DEPENDENT OUTER MEMBRANE RECEPTOR"/>
    <property type="match status" value="1"/>
</dbReference>
<dbReference type="InParanoid" id="A0A420WLW2"/>
<dbReference type="InterPro" id="IPR000531">
    <property type="entry name" value="Beta-barrel_TonB"/>
</dbReference>
<evidence type="ECO:0000313" key="17">
    <source>
        <dbReference type="Proteomes" id="UP000282211"/>
    </source>
</evidence>
<evidence type="ECO:0000256" key="1">
    <source>
        <dbReference type="ARBA" id="ARBA00004571"/>
    </source>
</evidence>
<keyword evidence="10 11" id="KW-0998">Cell outer membrane</keyword>
<evidence type="ECO:0000256" key="7">
    <source>
        <dbReference type="ARBA" id="ARBA00023065"/>
    </source>
</evidence>
<evidence type="ECO:0000256" key="9">
    <source>
        <dbReference type="ARBA" id="ARBA00023136"/>
    </source>
</evidence>
<evidence type="ECO:0000256" key="10">
    <source>
        <dbReference type="ARBA" id="ARBA00023237"/>
    </source>
</evidence>
<dbReference type="RefSeq" id="WP_121099767.1">
    <property type="nucleotide sequence ID" value="NZ_RBII01000001.1"/>
</dbReference>
<dbReference type="InterPro" id="IPR039426">
    <property type="entry name" value="TonB-dep_rcpt-like"/>
</dbReference>
<keyword evidence="9 11" id="KW-0472">Membrane</keyword>
<feature type="chain" id="PRO_5019285574" evidence="13">
    <location>
        <begin position="31"/>
        <end position="782"/>
    </location>
</feature>
<dbReference type="PANTHER" id="PTHR32552">
    <property type="entry name" value="FERRICHROME IRON RECEPTOR-RELATED"/>
    <property type="match status" value="1"/>
</dbReference>
<dbReference type="InterPro" id="IPR036942">
    <property type="entry name" value="Beta-barrel_TonB_sf"/>
</dbReference>
<name>A0A420WLW2_9PROT</name>
<dbReference type="AlphaFoldDB" id="A0A420WLW2"/>
<evidence type="ECO:0000256" key="6">
    <source>
        <dbReference type="ARBA" id="ARBA00023004"/>
    </source>
</evidence>
<evidence type="ECO:0000256" key="12">
    <source>
        <dbReference type="RuleBase" id="RU003357"/>
    </source>
</evidence>
<sequence length="782" mass="84825">MLSTHLTNKSKLLISVAALSSLVATDMAFAQSSIQDEIVVTARKKNESLQDVPLSVSSFSEALLEDANIFDVSELSDFTPGFQQQQAFGRDGDRPVIRGTSNILISEGKVGIFVDGVPFIGDSSSLDFSGFRNIEVIRGPQSAVYGRGTLSGAINYVTRDIPEEFGGRVSATVAEHGQYEAYGRIGGEIAEGLRGSIAGKYYKFGGDYQNELTGEDLGQETISFNTALEYDASENLSMGIRYIYAEDDDDHYAIALQDSSANNCFQEESRGYFCGTVQAPDSFTLSTPNILNPGLQRKSHRVIANVDYELDNGYDVTGLFGFTDINERSGADQSFNGSSPLFITSAFVCSAFIPDCLFGASAFEDSAGIDRQAFSGELRLSSPQENSFRWQVGGFIFDNETKGTDYGLAQTEFGYDSIGGVSNTRNYAAFGGMEYDLSDAFTAGVELRYASDKISTSEGASYRLGDYFADAADPDRIITGSGVEQSETFDSLLPRITLDYKLNDDTLLYGVVSKGNSPGGFNSIDAPKTSFEEETLWNYEAGVKTQINNLRFNLTGYYIDYSDQVLTSTFTSGPGSSTPGAVNSFSDNVGDTEIWGVELDTQIDFSDQFSLLATYGWTDAKFTNGLNSDQAYLIGGVACQDVDLNSPTAGECAVAGDITGQRSPLVSEHQLTISADYRNAFGSNGMEWFARADYLYRSSFFAQVHNLAESGDSNKINLNLGIENDTFKVQLWAKNVLDDDSVQGILRYVDFAAPELNGATQRAFAVTPSSRRQFGATVSANF</sequence>
<dbReference type="PROSITE" id="PS52016">
    <property type="entry name" value="TONB_DEPENDENT_REC_3"/>
    <property type="match status" value="1"/>
</dbReference>
<keyword evidence="2 11" id="KW-0813">Transport</keyword>
<proteinExistence type="inferred from homology"/>
<evidence type="ECO:0000256" key="8">
    <source>
        <dbReference type="ARBA" id="ARBA00023077"/>
    </source>
</evidence>
<comment type="caution">
    <text evidence="16">The sequence shown here is derived from an EMBL/GenBank/DDBJ whole genome shotgun (WGS) entry which is preliminary data.</text>
</comment>
<keyword evidence="6" id="KW-0408">Iron</keyword>
<comment type="similarity">
    <text evidence="11 12">Belongs to the TonB-dependent receptor family.</text>
</comment>
<gene>
    <name evidence="16" type="ORF">DES40_1305</name>
</gene>
<evidence type="ECO:0000259" key="15">
    <source>
        <dbReference type="Pfam" id="PF07715"/>
    </source>
</evidence>
<evidence type="ECO:0000313" key="16">
    <source>
        <dbReference type="EMBL" id="RKQ71969.1"/>
    </source>
</evidence>
<dbReference type="SUPFAM" id="SSF56935">
    <property type="entry name" value="Porins"/>
    <property type="match status" value="1"/>
</dbReference>
<dbReference type="FunCoup" id="A0A420WLW2">
    <property type="interactions" value="45"/>
</dbReference>
<evidence type="ECO:0000256" key="2">
    <source>
        <dbReference type="ARBA" id="ARBA00022448"/>
    </source>
</evidence>
<dbReference type="OrthoDB" id="9775095at2"/>
<keyword evidence="4" id="KW-0410">Iron transport</keyword>
<reference evidence="16 17" key="1">
    <citation type="submission" date="2018-10" db="EMBL/GenBank/DDBJ databases">
        <title>Genomic Encyclopedia of Type Strains, Phase IV (KMG-IV): sequencing the most valuable type-strain genomes for metagenomic binning, comparative biology and taxonomic classification.</title>
        <authorList>
            <person name="Goeker M."/>
        </authorList>
    </citation>
    <scope>NUCLEOTIDE SEQUENCE [LARGE SCALE GENOMIC DNA]</scope>
    <source>
        <strain evidence="16 17">DSM 22008</strain>
    </source>
</reference>
<keyword evidence="7" id="KW-0406">Ion transport</keyword>